<sequence>VDLYDSGASHHMSPYRDLFISLTEMPPRQLNAANQQHFEATGEGDMTISVPNDGANDTQIWL</sequence>
<feature type="non-terminal residue" evidence="3">
    <location>
        <position position="62"/>
    </location>
</feature>
<evidence type="ECO:0000313" key="4">
    <source>
        <dbReference type="Proteomes" id="UP000076727"/>
    </source>
</evidence>
<feature type="domain" description="Retrovirus-related Pol polyprotein from transposon TNT 1-94-like beta-barrel" evidence="2">
    <location>
        <begin position="4"/>
        <end position="54"/>
    </location>
</feature>
<dbReference type="EMBL" id="KV429165">
    <property type="protein sequence ID" value="KZT63678.1"/>
    <property type="molecule type" value="Genomic_DNA"/>
</dbReference>
<evidence type="ECO:0000256" key="1">
    <source>
        <dbReference type="SAM" id="MobiDB-lite"/>
    </source>
</evidence>
<dbReference type="Pfam" id="PF22936">
    <property type="entry name" value="Pol_BBD"/>
    <property type="match status" value="1"/>
</dbReference>
<organism evidence="3 4">
    <name type="scientific">Daedalea quercina L-15889</name>
    <dbReference type="NCBI Taxonomy" id="1314783"/>
    <lineage>
        <taxon>Eukaryota</taxon>
        <taxon>Fungi</taxon>
        <taxon>Dikarya</taxon>
        <taxon>Basidiomycota</taxon>
        <taxon>Agaricomycotina</taxon>
        <taxon>Agaricomycetes</taxon>
        <taxon>Polyporales</taxon>
        <taxon>Fomitopsis</taxon>
    </lineage>
</organism>
<feature type="non-terminal residue" evidence="3">
    <location>
        <position position="1"/>
    </location>
</feature>
<keyword evidence="4" id="KW-1185">Reference proteome</keyword>
<feature type="region of interest" description="Disordered" evidence="1">
    <location>
        <begin position="40"/>
        <end position="62"/>
    </location>
</feature>
<dbReference type="InterPro" id="IPR054722">
    <property type="entry name" value="PolX-like_BBD"/>
</dbReference>
<reference evidence="3 4" key="1">
    <citation type="journal article" date="2016" name="Mol. Biol. Evol.">
        <title>Comparative Genomics of Early-Diverging Mushroom-Forming Fungi Provides Insights into the Origins of Lignocellulose Decay Capabilities.</title>
        <authorList>
            <person name="Nagy L.G."/>
            <person name="Riley R."/>
            <person name="Tritt A."/>
            <person name="Adam C."/>
            <person name="Daum C."/>
            <person name="Floudas D."/>
            <person name="Sun H."/>
            <person name="Yadav J.S."/>
            <person name="Pangilinan J."/>
            <person name="Larsson K.H."/>
            <person name="Matsuura K."/>
            <person name="Barry K."/>
            <person name="Labutti K."/>
            <person name="Kuo R."/>
            <person name="Ohm R.A."/>
            <person name="Bhattacharya S.S."/>
            <person name="Shirouzu T."/>
            <person name="Yoshinaga Y."/>
            <person name="Martin F.M."/>
            <person name="Grigoriev I.V."/>
            <person name="Hibbett D.S."/>
        </authorList>
    </citation>
    <scope>NUCLEOTIDE SEQUENCE [LARGE SCALE GENOMIC DNA]</scope>
    <source>
        <strain evidence="3 4">L-15889</strain>
    </source>
</reference>
<dbReference type="STRING" id="1314783.A0A165KWI8"/>
<proteinExistence type="predicted"/>
<gene>
    <name evidence="3" type="ORF">DAEQUDRAFT_634640</name>
</gene>
<dbReference type="AlphaFoldDB" id="A0A165KWI8"/>
<evidence type="ECO:0000313" key="3">
    <source>
        <dbReference type="EMBL" id="KZT63678.1"/>
    </source>
</evidence>
<dbReference type="OrthoDB" id="3251181at2759"/>
<dbReference type="Proteomes" id="UP000076727">
    <property type="component" value="Unassembled WGS sequence"/>
</dbReference>
<evidence type="ECO:0000259" key="2">
    <source>
        <dbReference type="Pfam" id="PF22936"/>
    </source>
</evidence>
<accession>A0A165KWI8</accession>
<name>A0A165KWI8_9APHY</name>
<protein>
    <recommendedName>
        <fullName evidence="2">Retrovirus-related Pol polyprotein from transposon TNT 1-94-like beta-barrel domain-containing protein</fullName>
    </recommendedName>
</protein>